<evidence type="ECO:0000256" key="1">
    <source>
        <dbReference type="ARBA" id="ARBA00009500"/>
    </source>
</evidence>
<dbReference type="GO" id="GO:0005615">
    <property type="term" value="C:extracellular space"/>
    <property type="evidence" value="ECO:0007669"/>
    <property type="project" value="InterPro"/>
</dbReference>
<evidence type="ECO:0000313" key="4">
    <source>
        <dbReference type="Proteomes" id="UP000265520"/>
    </source>
</evidence>
<sequence>MVAPGSEGPTQHQLLSFLQSKSTGHLTSLYSHLVSDVLSDGAPVGGPRLSFANGMWVEQSIPLQPSFKQLITTDLKANIASVDFVNK</sequence>
<dbReference type="Pfam" id="PF00079">
    <property type="entry name" value="Serpin"/>
    <property type="match status" value="1"/>
</dbReference>
<protein>
    <submittedName>
        <fullName evidence="3">Serpin-ZX</fullName>
    </submittedName>
</protein>
<dbReference type="GO" id="GO:0004867">
    <property type="term" value="F:serine-type endopeptidase inhibitor activity"/>
    <property type="evidence" value="ECO:0007669"/>
    <property type="project" value="InterPro"/>
</dbReference>
<dbReference type="EMBL" id="LXQA010021799">
    <property type="protein sequence ID" value="MCH92060.1"/>
    <property type="molecule type" value="Genomic_DNA"/>
</dbReference>
<dbReference type="InterPro" id="IPR023796">
    <property type="entry name" value="Serpin_dom"/>
</dbReference>
<organism evidence="3 4">
    <name type="scientific">Trifolium medium</name>
    <dbReference type="NCBI Taxonomy" id="97028"/>
    <lineage>
        <taxon>Eukaryota</taxon>
        <taxon>Viridiplantae</taxon>
        <taxon>Streptophyta</taxon>
        <taxon>Embryophyta</taxon>
        <taxon>Tracheophyta</taxon>
        <taxon>Spermatophyta</taxon>
        <taxon>Magnoliopsida</taxon>
        <taxon>eudicotyledons</taxon>
        <taxon>Gunneridae</taxon>
        <taxon>Pentapetalae</taxon>
        <taxon>rosids</taxon>
        <taxon>fabids</taxon>
        <taxon>Fabales</taxon>
        <taxon>Fabaceae</taxon>
        <taxon>Papilionoideae</taxon>
        <taxon>50 kb inversion clade</taxon>
        <taxon>NPAAA clade</taxon>
        <taxon>Hologalegina</taxon>
        <taxon>IRL clade</taxon>
        <taxon>Trifolieae</taxon>
        <taxon>Trifolium</taxon>
    </lineage>
</organism>
<name>A0A392MX00_9FABA</name>
<dbReference type="PANTHER" id="PTHR11461">
    <property type="entry name" value="SERINE PROTEASE INHIBITOR, SERPIN"/>
    <property type="match status" value="1"/>
</dbReference>
<comment type="caution">
    <text evidence="3">The sequence shown here is derived from an EMBL/GenBank/DDBJ whole genome shotgun (WGS) entry which is preliminary data.</text>
</comment>
<evidence type="ECO:0000313" key="3">
    <source>
        <dbReference type="EMBL" id="MCH92060.1"/>
    </source>
</evidence>
<keyword evidence="4" id="KW-1185">Reference proteome</keyword>
<gene>
    <name evidence="3" type="ORF">A2U01_0012992</name>
</gene>
<feature type="non-terminal residue" evidence="3">
    <location>
        <position position="87"/>
    </location>
</feature>
<dbReference type="AlphaFoldDB" id="A0A392MX00"/>
<dbReference type="SUPFAM" id="SSF56574">
    <property type="entry name" value="Serpins"/>
    <property type="match status" value="1"/>
</dbReference>
<accession>A0A392MX00</accession>
<dbReference type="Proteomes" id="UP000265520">
    <property type="component" value="Unassembled WGS sequence"/>
</dbReference>
<comment type="similarity">
    <text evidence="1">Belongs to the serpin family.</text>
</comment>
<dbReference type="InterPro" id="IPR036186">
    <property type="entry name" value="Serpin_sf"/>
</dbReference>
<feature type="domain" description="Serpin" evidence="2">
    <location>
        <begin position="1"/>
        <end position="87"/>
    </location>
</feature>
<dbReference type="InterPro" id="IPR000215">
    <property type="entry name" value="Serpin_fam"/>
</dbReference>
<dbReference type="InterPro" id="IPR042178">
    <property type="entry name" value="Serpin_sf_1"/>
</dbReference>
<proteinExistence type="inferred from homology"/>
<reference evidence="3 4" key="1">
    <citation type="journal article" date="2018" name="Front. Plant Sci.">
        <title>Red Clover (Trifolium pratense) and Zigzag Clover (T. medium) - A Picture of Genomic Similarities and Differences.</title>
        <authorList>
            <person name="Dluhosova J."/>
            <person name="Istvanek J."/>
            <person name="Nedelnik J."/>
            <person name="Repkova J."/>
        </authorList>
    </citation>
    <scope>NUCLEOTIDE SEQUENCE [LARGE SCALE GENOMIC DNA]</scope>
    <source>
        <strain evidence="4">cv. 10/8</strain>
        <tissue evidence="3">Leaf</tissue>
    </source>
</reference>
<dbReference type="PANTHER" id="PTHR11461:SF211">
    <property type="entry name" value="GH10112P-RELATED"/>
    <property type="match status" value="1"/>
</dbReference>
<evidence type="ECO:0000259" key="2">
    <source>
        <dbReference type="Pfam" id="PF00079"/>
    </source>
</evidence>
<dbReference type="Gene3D" id="3.30.497.10">
    <property type="entry name" value="Antithrombin, subunit I, domain 2"/>
    <property type="match status" value="1"/>
</dbReference>